<reference evidence="2" key="1">
    <citation type="journal article" date="2019" name="Int. J. Syst. Evol. Microbiol.">
        <title>The Global Catalogue of Microorganisms (GCM) 10K type strain sequencing project: providing services to taxonomists for standard genome sequencing and annotation.</title>
        <authorList>
            <consortium name="The Broad Institute Genomics Platform"/>
            <consortium name="The Broad Institute Genome Sequencing Center for Infectious Disease"/>
            <person name="Wu L."/>
            <person name="Ma J."/>
        </authorList>
    </citation>
    <scope>NUCLEOTIDE SEQUENCE [LARGE SCALE GENOMIC DNA]</scope>
    <source>
        <strain evidence="2">CGMCC 1.12404</strain>
    </source>
</reference>
<dbReference type="Proteomes" id="UP000617979">
    <property type="component" value="Unassembled WGS sequence"/>
</dbReference>
<keyword evidence="2" id="KW-1185">Reference proteome</keyword>
<comment type="caution">
    <text evidence="1">The sequence shown here is derived from an EMBL/GenBank/DDBJ whole genome shotgun (WGS) entry which is preliminary data.</text>
</comment>
<protein>
    <recommendedName>
        <fullName evidence="3">Zinc-ribbon domain-containing protein</fullName>
    </recommendedName>
</protein>
<evidence type="ECO:0000313" key="1">
    <source>
        <dbReference type="EMBL" id="GGA47007.1"/>
    </source>
</evidence>
<evidence type="ECO:0000313" key="2">
    <source>
        <dbReference type="Proteomes" id="UP000617979"/>
    </source>
</evidence>
<accession>A0ABQ1GMV6</accession>
<proteinExistence type="predicted"/>
<dbReference type="EMBL" id="BMEX01000005">
    <property type="protein sequence ID" value="GGA47007.1"/>
    <property type="molecule type" value="Genomic_DNA"/>
</dbReference>
<dbReference type="RefSeq" id="WP_009710630.1">
    <property type="nucleotide sequence ID" value="NZ_BMEX01000005.1"/>
</dbReference>
<name>A0ABQ1GMV6_9BACL</name>
<evidence type="ECO:0008006" key="3">
    <source>
        <dbReference type="Google" id="ProtNLM"/>
    </source>
</evidence>
<gene>
    <name evidence="1" type="ORF">GCM10007416_20240</name>
</gene>
<organism evidence="1 2">
    <name type="scientific">Kroppenstedtia guangzhouensis</name>
    <dbReference type="NCBI Taxonomy" id="1274356"/>
    <lineage>
        <taxon>Bacteria</taxon>
        <taxon>Bacillati</taxon>
        <taxon>Bacillota</taxon>
        <taxon>Bacilli</taxon>
        <taxon>Bacillales</taxon>
        <taxon>Thermoactinomycetaceae</taxon>
        <taxon>Kroppenstedtia</taxon>
    </lineage>
</organism>
<sequence>MKIVQFECQECKRKISVQQDVFDKAYRDEKYCLSCRPKAKTKEKGRIGSGQLNITWFTGKLQEGERLAYDDYYQLTRDESRFLFTALQEYRRENG</sequence>